<dbReference type="Proteomes" id="UP000188532">
    <property type="component" value="Unassembled WGS sequence"/>
</dbReference>
<accession>A0A1V3WI80</accession>
<sequence>MTVKSPPNVNVPDAAAKAFEVCVVTIPTVRRQPGCAIRRGKLGVWTWMRSPTFS</sequence>
<evidence type="ECO:0000313" key="2">
    <source>
        <dbReference type="Proteomes" id="UP000188532"/>
    </source>
</evidence>
<name>A0A1V3WI80_MYCKA</name>
<dbReference type="AlphaFoldDB" id="A0A1V3WI80"/>
<comment type="caution">
    <text evidence="1">The sequence shown here is derived from an EMBL/GenBank/DDBJ whole genome shotgun (WGS) entry which is preliminary data.</text>
</comment>
<dbReference type="EMBL" id="MVBN01000010">
    <property type="protein sequence ID" value="OOK66136.1"/>
    <property type="molecule type" value="Genomic_DNA"/>
</dbReference>
<protein>
    <submittedName>
        <fullName evidence="1">Uncharacterized protein</fullName>
    </submittedName>
</protein>
<proteinExistence type="predicted"/>
<reference evidence="1 2" key="1">
    <citation type="submission" date="2017-02" db="EMBL/GenBank/DDBJ databases">
        <title>Complete genome sequences of Mycobacterium kansasii strains isolated from rhesus macaques.</title>
        <authorList>
            <person name="Panda A."/>
            <person name="Nagaraj S."/>
            <person name="Zhao X."/>
            <person name="Tettelin H."/>
            <person name="Detolla L.J."/>
        </authorList>
    </citation>
    <scope>NUCLEOTIDE SEQUENCE [LARGE SCALE GENOMIC DNA]</scope>
    <source>
        <strain evidence="1 2">11-3469</strain>
    </source>
</reference>
<evidence type="ECO:0000313" key="1">
    <source>
        <dbReference type="EMBL" id="OOK66136.1"/>
    </source>
</evidence>
<organism evidence="1 2">
    <name type="scientific">Mycobacterium kansasii</name>
    <dbReference type="NCBI Taxonomy" id="1768"/>
    <lineage>
        <taxon>Bacteria</taxon>
        <taxon>Bacillati</taxon>
        <taxon>Actinomycetota</taxon>
        <taxon>Actinomycetes</taxon>
        <taxon>Mycobacteriales</taxon>
        <taxon>Mycobacteriaceae</taxon>
        <taxon>Mycobacterium</taxon>
    </lineage>
</organism>
<gene>
    <name evidence="1" type="ORF">BZL29_7578</name>
</gene>